<evidence type="ECO:0000256" key="2">
    <source>
        <dbReference type="SAM" id="SignalP"/>
    </source>
</evidence>
<dbReference type="Gene3D" id="2.60.120.1440">
    <property type="match status" value="1"/>
</dbReference>
<dbReference type="EMBL" id="CP080590">
    <property type="protein sequence ID" value="QYO75721.1"/>
    <property type="molecule type" value="Genomic_DNA"/>
</dbReference>
<gene>
    <name evidence="4" type="ORF">K1X15_13915</name>
</gene>
<organism evidence="4 5">
    <name type="scientific">Devosia salina</name>
    <dbReference type="NCBI Taxonomy" id="2860336"/>
    <lineage>
        <taxon>Bacteria</taxon>
        <taxon>Pseudomonadati</taxon>
        <taxon>Pseudomonadota</taxon>
        <taxon>Alphaproteobacteria</taxon>
        <taxon>Hyphomicrobiales</taxon>
        <taxon>Devosiaceae</taxon>
        <taxon>Devosia</taxon>
    </lineage>
</organism>
<dbReference type="PANTHER" id="PTHR38731">
    <property type="entry name" value="LIPL45-RELATED LIPOPROTEIN-RELATED"/>
    <property type="match status" value="1"/>
</dbReference>
<accession>A0ABX8WCL5</accession>
<feature type="compositionally biased region" description="Low complexity" evidence="1">
    <location>
        <begin position="232"/>
        <end position="264"/>
    </location>
</feature>
<evidence type="ECO:0000313" key="4">
    <source>
        <dbReference type="EMBL" id="QYO75721.1"/>
    </source>
</evidence>
<keyword evidence="2" id="KW-0732">Signal</keyword>
<evidence type="ECO:0000256" key="1">
    <source>
        <dbReference type="SAM" id="MobiDB-lite"/>
    </source>
</evidence>
<dbReference type="InterPro" id="IPR006860">
    <property type="entry name" value="FecR"/>
</dbReference>
<feature type="compositionally biased region" description="Gly residues" evidence="1">
    <location>
        <begin position="265"/>
        <end position="328"/>
    </location>
</feature>
<dbReference type="Proteomes" id="UP000825799">
    <property type="component" value="Chromosome"/>
</dbReference>
<feature type="signal peptide" evidence="2">
    <location>
        <begin position="1"/>
        <end position="23"/>
    </location>
</feature>
<feature type="chain" id="PRO_5047349388" evidence="2">
    <location>
        <begin position="24"/>
        <end position="328"/>
    </location>
</feature>
<dbReference type="RefSeq" id="WP_220304216.1">
    <property type="nucleotide sequence ID" value="NZ_CP080590.1"/>
</dbReference>
<keyword evidence="5" id="KW-1185">Reference proteome</keyword>
<sequence>MHFGKTALLAALIFSSVSTSALAEDWIAERLRGQVLQFEHGDWTALERGDVVPDGRKIRTGASGRVELVRGAERIALAGNTEVAVRDAGGQRMTSVLQFHGSVTIEAERRNVQHFSVQTPVLAAVVKGTQFTVTYRNGLARVDVDRGVVQVQDNGHDMVVDVTPGQAAEASQTAPVDVSGPGSDRVVYLIEGNVVPAAAREAVLRGDVAAEDALDAVRNGHVPNEHANANARAHAGGQGNAVSANARTSNNGNGNGASTKENGNGNNGNGNGNGNGNSGNGNGNGNGNDAGSDGNGTNGNGNGNSGNGNGNGGGNGNGNSGKGNSGKS</sequence>
<protein>
    <submittedName>
        <fullName evidence="4">FecR family protein</fullName>
    </submittedName>
</protein>
<name>A0ABX8WCL5_9HYPH</name>
<proteinExistence type="predicted"/>
<evidence type="ECO:0000259" key="3">
    <source>
        <dbReference type="Pfam" id="PF04773"/>
    </source>
</evidence>
<feature type="domain" description="FecR protein" evidence="3">
    <location>
        <begin position="57"/>
        <end position="149"/>
    </location>
</feature>
<feature type="region of interest" description="Disordered" evidence="1">
    <location>
        <begin position="232"/>
        <end position="328"/>
    </location>
</feature>
<dbReference type="Pfam" id="PF04773">
    <property type="entry name" value="FecR"/>
    <property type="match status" value="1"/>
</dbReference>
<reference evidence="4 5" key="1">
    <citation type="submission" date="2021-08" db="EMBL/GenBank/DDBJ databases">
        <title>Devosia salina sp. nov., isolated from the South China Sea sediment.</title>
        <authorList>
            <person name="Zhou Z."/>
        </authorList>
    </citation>
    <scope>NUCLEOTIDE SEQUENCE [LARGE SCALE GENOMIC DNA]</scope>
    <source>
        <strain evidence="4 5">SCS-3</strain>
    </source>
</reference>
<dbReference type="PANTHER" id="PTHR38731:SF3">
    <property type="entry name" value="BLL6125 PROTEIN"/>
    <property type="match status" value="1"/>
</dbReference>
<evidence type="ECO:0000313" key="5">
    <source>
        <dbReference type="Proteomes" id="UP000825799"/>
    </source>
</evidence>